<feature type="region of interest" description="Disordered" evidence="2">
    <location>
        <begin position="288"/>
        <end position="308"/>
    </location>
</feature>
<proteinExistence type="predicted"/>
<sequence>MLATCKCKLVKIALKKLQAGTHIHTFLYKQHSSALNNLGTLTTNATAAEEYYRKALAISPQHSRALFNLGNLLRTQGRNEEAELRLKESILYGPYFADAYSSLGSLLADQKRQQEAEEVYVTGIKNCPDSSDLQNNYGVFLVDFGAPQKAVSHYLLALQLRPNHHVAMLNLGRLYRSLNQNREAEKWYKKALQISRDIDVITPLGALYYNTGKHDEALRLYKEAVGLHPENVQICLSLAQVQAVMGQSNEAETLAHRIAAETPDCIECYRLLSAIYSKQEKYTKVNINQDSQPVPQPHTQPTISLRIP</sequence>
<dbReference type="PANTHER" id="PTHR44809:SF1">
    <property type="entry name" value="PROTEIN O-MANNOSYL-TRANSFERASE TMTC1"/>
    <property type="match status" value="1"/>
</dbReference>
<dbReference type="GO" id="GO:0000030">
    <property type="term" value="F:mannosyltransferase activity"/>
    <property type="evidence" value="ECO:0007669"/>
    <property type="project" value="TreeGrafter"/>
</dbReference>
<dbReference type="PROSITE" id="PS50005">
    <property type="entry name" value="TPR"/>
    <property type="match status" value="1"/>
</dbReference>
<dbReference type="AlphaFoldDB" id="A0A2G9S6K4"/>
<dbReference type="PROSITE" id="PS50293">
    <property type="entry name" value="TPR_REGION"/>
    <property type="match status" value="1"/>
</dbReference>
<dbReference type="Proteomes" id="UP000228934">
    <property type="component" value="Unassembled WGS sequence"/>
</dbReference>
<evidence type="ECO:0000256" key="2">
    <source>
        <dbReference type="SAM" id="MobiDB-lite"/>
    </source>
</evidence>
<dbReference type="InterPro" id="IPR052943">
    <property type="entry name" value="TMTC_O-mannosyl-trnsfr"/>
</dbReference>
<evidence type="ECO:0000256" key="1">
    <source>
        <dbReference type="PROSITE-ProRule" id="PRU00339"/>
    </source>
</evidence>
<dbReference type="InterPro" id="IPR011990">
    <property type="entry name" value="TPR-like_helical_dom_sf"/>
</dbReference>
<accession>A0A2G9S6K4</accession>
<reference evidence="4" key="1">
    <citation type="journal article" date="2017" name="Nat. Commun.">
        <title>The North American bullfrog draft genome provides insight into hormonal regulation of long noncoding RNA.</title>
        <authorList>
            <person name="Hammond S.A."/>
            <person name="Warren R.L."/>
            <person name="Vandervalk B.P."/>
            <person name="Kucuk E."/>
            <person name="Khan H."/>
            <person name="Gibb E.A."/>
            <person name="Pandoh P."/>
            <person name="Kirk H."/>
            <person name="Zhao Y."/>
            <person name="Jones M."/>
            <person name="Mungall A.J."/>
            <person name="Coope R."/>
            <person name="Pleasance S."/>
            <person name="Moore R.A."/>
            <person name="Holt R.A."/>
            <person name="Round J.M."/>
            <person name="Ohora S."/>
            <person name="Walle B.V."/>
            <person name="Veldhoen N."/>
            <person name="Helbing C.C."/>
            <person name="Birol I."/>
        </authorList>
    </citation>
    <scope>NUCLEOTIDE SEQUENCE [LARGE SCALE GENOMIC DNA]</scope>
</reference>
<dbReference type="Pfam" id="PF13424">
    <property type="entry name" value="TPR_12"/>
    <property type="match status" value="1"/>
</dbReference>
<dbReference type="Pfam" id="PF14559">
    <property type="entry name" value="TPR_19"/>
    <property type="match status" value="2"/>
</dbReference>
<name>A0A2G9S6K4_AQUCT</name>
<dbReference type="OrthoDB" id="19588at2759"/>
<dbReference type="SUPFAM" id="SSF48452">
    <property type="entry name" value="TPR-like"/>
    <property type="match status" value="1"/>
</dbReference>
<evidence type="ECO:0000313" key="3">
    <source>
        <dbReference type="EMBL" id="PIO35091.1"/>
    </source>
</evidence>
<evidence type="ECO:0000313" key="4">
    <source>
        <dbReference type="Proteomes" id="UP000228934"/>
    </source>
</evidence>
<dbReference type="Pfam" id="PF13181">
    <property type="entry name" value="TPR_8"/>
    <property type="match status" value="1"/>
</dbReference>
<protein>
    <submittedName>
        <fullName evidence="3">Uncharacterized protein</fullName>
    </submittedName>
</protein>
<dbReference type="InterPro" id="IPR019734">
    <property type="entry name" value="TPR_rpt"/>
</dbReference>
<dbReference type="Gene3D" id="1.25.40.10">
    <property type="entry name" value="Tetratricopeptide repeat domain"/>
    <property type="match status" value="4"/>
</dbReference>
<keyword evidence="4" id="KW-1185">Reference proteome</keyword>
<gene>
    <name evidence="3" type="ORF">AB205_0051100</name>
</gene>
<organism evidence="3 4">
    <name type="scientific">Aquarana catesbeiana</name>
    <name type="common">American bullfrog</name>
    <name type="synonym">Rana catesbeiana</name>
    <dbReference type="NCBI Taxonomy" id="8400"/>
    <lineage>
        <taxon>Eukaryota</taxon>
        <taxon>Metazoa</taxon>
        <taxon>Chordata</taxon>
        <taxon>Craniata</taxon>
        <taxon>Vertebrata</taxon>
        <taxon>Euteleostomi</taxon>
        <taxon>Amphibia</taxon>
        <taxon>Batrachia</taxon>
        <taxon>Anura</taxon>
        <taxon>Neobatrachia</taxon>
        <taxon>Ranoidea</taxon>
        <taxon>Ranidae</taxon>
        <taxon>Aquarana</taxon>
    </lineage>
</organism>
<dbReference type="EMBL" id="KV925772">
    <property type="protein sequence ID" value="PIO35091.1"/>
    <property type="molecule type" value="Genomic_DNA"/>
</dbReference>
<keyword evidence="1" id="KW-0802">TPR repeat</keyword>
<dbReference type="SMART" id="SM00028">
    <property type="entry name" value="TPR"/>
    <property type="match status" value="7"/>
</dbReference>
<dbReference type="GO" id="GO:0035269">
    <property type="term" value="P:protein O-linked glycosylation via mannose"/>
    <property type="evidence" value="ECO:0007669"/>
    <property type="project" value="TreeGrafter"/>
</dbReference>
<feature type="repeat" description="TPR" evidence="1">
    <location>
        <begin position="198"/>
        <end position="231"/>
    </location>
</feature>
<dbReference type="PANTHER" id="PTHR44809">
    <property type="match status" value="1"/>
</dbReference>